<evidence type="ECO:0000256" key="1">
    <source>
        <dbReference type="ARBA" id="ARBA00004651"/>
    </source>
</evidence>
<keyword evidence="4 10" id="KW-0633">Potassium transport</keyword>
<evidence type="ECO:0000256" key="4">
    <source>
        <dbReference type="ARBA" id="ARBA00022538"/>
    </source>
</evidence>
<dbReference type="PIRSF" id="PIRSF006247">
    <property type="entry name" value="TrkH"/>
    <property type="match status" value="1"/>
</dbReference>
<evidence type="ECO:0000256" key="7">
    <source>
        <dbReference type="ARBA" id="ARBA00022989"/>
    </source>
</evidence>
<feature type="transmembrane region" description="Helical" evidence="11">
    <location>
        <begin position="258"/>
        <end position="277"/>
    </location>
</feature>
<accession>A0ABU8XMV2</accession>
<keyword evidence="13" id="KW-1185">Reference proteome</keyword>
<evidence type="ECO:0000313" key="12">
    <source>
        <dbReference type="EMBL" id="MEK0082249.1"/>
    </source>
</evidence>
<keyword evidence="5 11" id="KW-0812">Transmembrane</keyword>
<feature type="transmembrane region" description="Helical" evidence="11">
    <location>
        <begin position="475"/>
        <end position="500"/>
    </location>
</feature>
<feature type="transmembrane region" description="Helical" evidence="11">
    <location>
        <begin position="152"/>
        <end position="173"/>
    </location>
</feature>
<dbReference type="Proteomes" id="UP001375743">
    <property type="component" value="Unassembled WGS sequence"/>
</dbReference>
<keyword evidence="2 10" id="KW-0813">Transport</keyword>
<dbReference type="Pfam" id="PF02386">
    <property type="entry name" value="TrkH"/>
    <property type="match status" value="1"/>
</dbReference>
<feature type="transmembrane region" description="Helical" evidence="11">
    <location>
        <begin position="91"/>
        <end position="109"/>
    </location>
</feature>
<organism evidence="12 13">
    <name type="scientific">Benzoatithermus flavus</name>
    <dbReference type="NCBI Taxonomy" id="3108223"/>
    <lineage>
        <taxon>Bacteria</taxon>
        <taxon>Pseudomonadati</taxon>
        <taxon>Pseudomonadota</taxon>
        <taxon>Alphaproteobacteria</taxon>
        <taxon>Geminicoccales</taxon>
        <taxon>Geminicoccaceae</taxon>
        <taxon>Benzoatithermus</taxon>
    </lineage>
</organism>
<dbReference type="PANTHER" id="PTHR32024:SF3">
    <property type="entry name" value="TRK SYSTEM POTASSIUM UPTAKE PROTEIN"/>
    <property type="match status" value="1"/>
</dbReference>
<dbReference type="InterPro" id="IPR003445">
    <property type="entry name" value="Cat_transpt"/>
</dbReference>
<feature type="transmembrane region" description="Helical" evidence="11">
    <location>
        <begin position="345"/>
        <end position="370"/>
    </location>
</feature>
<feature type="transmembrane region" description="Helical" evidence="11">
    <location>
        <begin position="59"/>
        <end position="79"/>
    </location>
</feature>
<keyword evidence="8 10" id="KW-0406">Ion transport</keyword>
<evidence type="ECO:0000256" key="5">
    <source>
        <dbReference type="ARBA" id="ARBA00022692"/>
    </source>
</evidence>
<evidence type="ECO:0000313" key="13">
    <source>
        <dbReference type="Proteomes" id="UP001375743"/>
    </source>
</evidence>
<proteinExistence type="inferred from homology"/>
<comment type="similarity">
    <text evidence="10">Belongs to the TrkH potassium transport family.</text>
</comment>
<feature type="transmembrane region" description="Helical" evidence="11">
    <location>
        <begin position="409"/>
        <end position="434"/>
    </location>
</feature>
<feature type="transmembrane region" description="Helical" evidence="11">
    <location>
        <begin position="289"/>
        <end position="308"/>
    </location>
</feature>
<comment type="function">
    <text evidence="10">Low-affinity potassium transport system. Interacts with Trk system potassium uptake protein TrkA.</text>
</comment>
<evidence type="ECO:0000256" key="8">
    <source>
        <dbReference type="ARBA" id="ARBA00023065"/>
    </source>
</evidence>
<evidence type="ECO:0000256" key="10">
    <source>
        <dbReference type="PIRNR" id="PIRNR006247"/>
    </source>
</evidence>
<evidence type="ECO:0000256" key="11">
    <source>
        <dbReference type="SAM" id="Phobius"/>
    </source>
</evidence>
<dbReference type="InterPro" id="IPR004772">
    <property type="entry name" value="TrkH"/>
</dbReference>
<reference evidence="12 13" key="1">
    <citation type="submission" date="2024-01" db="EMBL/GenBank/DDBJ databases">
        <title>Multi-omics insights into the function and evolution of sodium benzoate biodegradation pathways in Benzoatithermus flavus gen. nov., sp. nov. from hot spring.</title>
        <authorList>
            <person name="Hu C.-J."/>
            <person name="Li W.-J."/>
        </authorList>
    </citation>
    <scope>NUCLEOTIDE SEQUENCE [LARGE SCALE GENOMIC DNA]</scope>
    <source>
        <strain evidence="12 13">SYSU G07066</strain>
    </source>
</reference>
<keyword evidence="3 10" id="KW-1003">Cell membrane</keyword>
<dbReference type="EMBL" id="JBBLZC010000002">
    <property type="protein sequence ID" value="MEK0082249.1"/>
    <property type="molecule type" value="Genomic_DNA"/>
</dbReference>
<keyword evidence="9 10" id="KW-0472">Membrane</keyword>
<gene>
    <name evidence="12" type="ORF">U1T56_03730</name>
</gene>
<name>A0ABU8XMV2_9PROT</name>
<dbReference type="RefSeq" id="WP_418158097.1">
    <property type="nucleotide sequence ID" value="NZ_JBBLZC010000002.1"/>
</dbReference>
<evidence type="ECO:0000256" key="6">
    <source>
        <dbReference type="ARBA" id="ARBA00022958"/>
    </source>
</evidence>
<keyword evidence="6 10" id="KW-0630">Potassium</keyword>
<evidence type="ECO:0000256" key="3">
    <source>
        <dbReference type="ARBA" id="ARBA00022475"/>
    </source>
</evidence>
<keyword evidence="10" id="KW-0997">Cell inner membrane</keyword>
<dbReference type="PANTHER" id="PTHR32024">
    <property type="entry name" value="TRK SYSTEM POTASSIUM UPTAKE PROTEIN TRKG-RELATED"/>
    <property type="match status" value="1"/>
</dbReference>
<sequence>MPERRAAAPRIRIGPPQTATLFGLAPVLHFLGIILCGLGGVMLVPAAVDFVDRSADASVFLIAAAATVFTGVTLTLSFAGEELRINLRQGVLAVILTWIGASFFGALPFMFAARPLSFTDAVFETVSGLTATGSTVYVGLDRAPRGILLWRFLLTWMGGFGLVTFAVLVLPYLRVGGLQLFMVDLSARPGKFVPKTAEVVAQIAFVYVLLTLLCAIAFGAAGMSTLDAVGHAMAALATGGFSSHDAGIGHFESPAVEWIATLFMLLGAMPFALYIHLLRGQPGPLLGDYQVRLFLVVIGAGVLLLAIWRLKGGALTVEQAVREAAFNVVSIISTTGFTSHDFGQWGGFASLVLFCAMLMGGCTGSTAGGIKMFRLYVLLEALKAQIGRQIYPNGVFTVRYNRAPVPPAIVAAVVTYAFAYLATFSLLALALAFAGLGFEESLGAAATSLGGVGPGLGPRIGPCCTFAGIADSAKWLLVFGMLAGRLEILLLVLPFTPAFWRA</sequence>
<comment type="subcellular location">
    <subcellularLocation>
        <location evidence="10">Cell inner membrane</location>
        <topology evidence="10">Multi-pass membrane protein</topology>
    </subcellularLocation>
    <subcellularLocation>
        <location evidence="1">Cell membrane</location>
        <topology evidence="1">Multi-pass membrane protein</topology>
    </subcellularLocation>
</comment>
<protein>
    <recommendedName>
        <fullName evidence="10">Trk system potassium uptake protein</fullName>
    </recommendedName>
</protein>
<evidence type="ECO:0000256" key="9">
    <source>
        <dbReference type="ARBA" id="ARBA00023136"/>
    </source>
</evidence>
<feature type="transmembrane region" description="Helical" evidence="11">
    <location>
        <begin position="199"/>
        <end position="221"/>
    </location>
</feature>
<comment type="caution">
    <text evidence="12">The sequence shown here is derived from an EMBL/GenBank/DDBJ whole genome shotgun (WGS) entry which is preliminary data.</text>
</comment>
<feature type="transmembrane region" description="Helical" evidence="11">
    <location>
        <begin position="21"/>
        <end position="47"/>
    </location>
</feature>
<keyword evidence="7 11" id="KW-1133">Transmembrane helix</keyword>
<evidence type="ECO:0000256" key="2">
    <source>
        <dbReference type="ARBA" id="ARBA00022448"/>
    </source>
</evidence>